<dbReference type="SUPFAM" id="SSF55811">
    <property type="entry name" value="Nudix"/>
    <property type="match status" value="1"/>
</dbReference>
<dbReference type="Gene3D" id="1.10.10.10">
    <property type="entry name" value="Winged helix-like DNA-binding domain superfamily/Winged helix DNA-binding domain"/>
    <property type="match status" value="1"/>
</dbReference>
<dbReference type="InterPro" id="IPR015797">
    <property type="entry name" value="NUDIX_hydrolase-like_dom_sf"/>
</dbReference>
<organism evidence="2 3">
    <name type="scientific">Runella defluvii</name>
    <dbReference type="NCBI Taxonomy" id="370973"/>
    <lineage>
        <taxon>Bacteria</taxon>
        <taxon>Pseudomonadati</taxon>
        <taxon>Bacteroidota</taxon>
        <taxon>Cytophagia</taxon>
        <taxon>Cytophagales</taxon>
        <taxon>Spirosomataceae</taxon>
        <taxon>Runella</taxon>
    </lineage>
</organism>
<dbReference type="Pfam" id="PF00293">
    <property type="entry name" value="NUDIX"/>
    <property type="match status" value="1"/>
</dbReference>
<dbReference type="PANTHER" id="PTHR43736:SF4">
    <property type="entry name" value="SLR1690 PROTEIN"/>
    <property type="match status" value="1"/>
</dbReference>
<reference evidence="2 3" key="1">
    <citation type="submission" date="2020-08" db="EMBL/GenBank/DDBJ databases">
        <title>Genomic Encyclopedia of Type Strains, Phase IV (KMG-IV): sequencing the most valuable type-strain genomes for metagenomic binning, comparative biology and taxonomic classification.</title>
        <authorList>
            <person name="Goeker M."/>
        </authorList>
    </citation>
    <scope>NUCLEOTIDE SEQUENCE [LARGE SCALE GENOMIC DNA]</scope>
    <source>
        <strain evidence="2 3">DSM 17976</strain>
    </source>
</reference>
<dbReference type="InterPro" id="IPR036388">
    <property type="entry name" value="WH-like_DNA-bd_sf"/>
</dbReference>
<accession>A0A7W6ENF8</accession>
<comment type="caution">
    <text evidence="2">The sequence shown here is derived from an EMBL/GenBank/DDBJ whole genome shotgun (WGS) entry which is preliminary data.</text>
</comment>
<protein>
    <submittedName>
        <fullName evidence="2">ADP-ribose pyrophosphatase YjhB (NUDIX family)</fullName>
    </submittedName>
</protein>
<evidence type="ECO:0000313" key="3">
    <source>
        <dbReference type="Proteomes" id="UP000541352"/>
    </source>
</evidence>
<dbReference type="InterPro" id="IPR054105">
    <property type="entry name" value="WHD_NrtR"/>
</dbReference>
<dbReference type="InterPro" id="IPR000086">
    <property type="entry name" value="NUDIX_hydrolase_dom"/>
</dbReference>
<dbReference type="Pfam" id="PF21906">
    <property type="entry name" value="WHD_NrtR"/>
    <property type="match status" value="1"/>
</dbReference>
<evidence type="ECO:0000313" key="2">
    <source>
        <dbReference type="EMBL" id="MBB3836535.1"/>
    </source>
</evidence>
<dbReference type="EMBL" id="JACIBY010000001">
    <property type="protein sequence ID" value="MBB3836535.1"/>
    <property type="molecule type" value="Genomic_DNA"/>
</dbReference>
<proteinExistence type="predicted"/>
<sequence length="241" mass="28094">MRKKYSMLDIASYSKQTKYLVALDSIIFGFDGNQLNILLVKRGPDSTIDTWSLMGGWLAENENLELSAERILYELTGLKEVYLEQLYTFGDIHRDPIARTVSVAYFALINVEHYDSSVSEVHHAQWFPVSEMPAEILFDHRQMIDLAIQKLRYKAALHPLGFELLPEKFTIPQLQKLYEAIFQTTFDKRNFSRKILSTHLLVKLKEKQKSSKKGAYLYQVNEEKYKTYSNSFLNFVSNPEF</sequence>
<dbReference type="AlphaFoldDB" id="A0A7W6ENF8"/>
<dbReference type="PROSITE" id="PS51462">
    <property type="entry name" value="NUDIX"/>
    <property type="match status" value="1"/>
</dbReference>
<gene>
    <name evidence="2" type="ORF">FHS57_000517</name>
</gene>
<name>A0A7W6ENF8_9BACT</name>
<dbReference type="CDD" id="cd18873">
    <property type="entry name" value="NUDIX_NadM_like"/>
    <property type="match status" value="1"/>
</dbReference>
<dbReference type="InterPro" id="IPR036390">
    <property type="entry name" value="WH_DNA-bd_sf"/>
</dbReference>
<dbReference type="Gene3D" id="3.90.79.10">
    <property type="entry name" value="Nucleoside Triphosphate Pyrophosphohydrolase"/>
    <property type="match status" value="1"/>
</dbReference>
<feature type="domain" description="Nudix hydrolase" evidence="1">
    <location>
        <begin position="20"/>
        <end position="151"/>
    </location>
</feature>
<dbReference type="PANTHER" id="PTHR43736">
    <property type="entry name" value="ADP-RIBOSE PYROPHOSPHATASE"/>
    <property type="match status" value="1"/>
</dbReference>
<dbReference type="SUPFAM" id="SSF46785">
    <property type="entry name" value="Winged helix' DNA-binding domain"/>
    <property type="match status" value="1"/>
</dbReference>
<evidence type="ECO:0000259" key="1">
    <source>
        <dbReference type="PROSITE" id="PS51462"/>
    </source>
</evidence>
<dbReference type="Proteomes" id="UP000541352">
    <property type="component" value="Unassembled WGS sequence"/>
</dbReference>
<keyword evidence="3" id="KW-1185">Reference proteome</keyword>